<reference evidence="1" key="2">
    <citation type="journal article" date="2021" name="PeerJ">
        <title>Extensive microbial diversity within the chicken gut microbiome revealed by metagenomics and culture.</title>
        <authorList>
            <person name="Gilroy R."/>
            <person name="Ravi A."/>
            <person name="Getino M."/>
            <person name="Pursley I."/>
            <person name="Horton D.L."/>
            <person name="Alikhan N.F."/>
            <person name="Baker D."/>
            <person name="Gharbi K."/>
            <person name="Hall N."/>
            <person name="Watson M."/>
            <person name="Adriaenssens E.M."/>
            <person name="Foster-Nyarko E."/>
            <person name="Jarju S."/>
            <person name="Secka A."/>
            <person name="Antonio M."/>
            <person name="Oren A."/>
            <person name="Chaudhuri R.R."/>
            <person name="La Ragione R."/>
            <person name="Hildebrand F."/>
            <person name="Pallen M.J."/>
        </authorList>
    </citation>
    <scope>NUCLEOTIDE SEQUENCE</scope>
    <source>
        <strain evidence="1">ChiBcec16-1751</strain>
    </source>
</reference>
<evidence type="ECO:0000313" key="1">
    <source>
        <dbReference type="EMBL" id="HIS63842.1"/>
    </source>
</evidence>
<sequence>MSEKCQVGAVNDLGGIREAVCIHTKKICDSCIDKDCIEDLRVFLTQDSQAILEQATNVKARSAELLYVSLDVEPAQFNTGHYTVDITYYYRILVDAIVCGTRPCTICGLSVFSKRVILCGGEGTARTFSSKAVMDGFDRQRLMQTATPDALVEVIDPMILASKVVDVCNCRCNDNTCLELPSFICGCFDGELVLNGESRRLYVTIGQFSIIRMERDTQLRIPSYSYCIPTKDCAATGSGADESPCDMFSKIKFPVSSFFPACGDSECAALAGVNDDCGCGNSNNSNSNNNCGCRIVR</sequence>
<organism evidence="1 2">
    <name type="scientific">Candidatus Avoscillospira avistercoris</name>
    <dbReference type="NCBI Taxonomy" id="2840707"/>
    <lineage>
        <taxon>Bacteria</taxon>
        <taxon>Bacillati</taxon>
        <taxon>Bacillota</taxon>
        <taxon>Clostridia</taxon>
        <taxon>Eubacteriales</taxon>
        <taxon>Oscillospiraceae</taxon>
        <taxon>Oscillospiraceae incertae sedis</taxon>
        <taxon>Candidatus Avoscillospira</taxon>
    </lineage>
</organism>
<dbReference type="Proteomes" id="UP000886741">
    <property type="component" value="Unassembled WGS sequence"/>
</dbReference>
<gene>
    <name evidence="1" type="ORF">IAA83_00540</name>
</gene>
<reference evidence="1" key="1">
    <citation type="submission" date="2020-10" db="EMBL/GenBank/DDBJ databases">
        <authorList>
            <person name="Gilroy R."/>
        </authorList>
    </citation>
    <scope>NUCLEOTIDE SEQUENCE</scope>
    <source>
        <strain evidence="1">ChiBcec16-1751</strain>
    </source>
</reference>
<dbReference type="AlphaFoldDB" id="A0A9D1F7C0"/>
<protein>
    <submittedName>
        <fullName evidence="1">Uncharacterized protein</fullName>
    </submittedName>
</protein>
<name>A0A9D1F7C0_9FIRM</name>
<accession>A0A9D1F7C0</accession>
<proteinExistence type="predicted"/>
<evidence type="ECO:0000313" key="2">
    <source>
        <dbReference type="Proteomes" id="UP000886741"/>
    </source>
</evidence>
<dbReference type="EMBL" id="DVJJ01000013">
    <property type="protein sequence ID" value="HIS63842.1"/>
    <property type="molecule type" value="Genomic_DNA"/>
</dbReference>
<comment type="caution">
    <text evidence="1">The sequence shown here is derived from an EMBL/GenBank/DDBJ whole genome shotgun (WGS) entry which is preliminary data.</text>
</comment>